<feature type="region of interest" description="Disordered" evidence="4">
    <location>
        <begin position="684"/>
        <end position="765"/>
    </location>
</feature>
<feature type="compositionally biased region" description="Low complexity" evidence="4">
    <location>
        <begin position="754"/>
        <end position="763"/>
    </location>
</feature>
<dbReference type="SMART" id="SM00248">
    <property type="entry name" value="ANK"/>
    <property type="match status" value="3"/>
</dbReference>
<feature type="compositionally biased region" description="Low complexity" evidence="4">
    <location>
        <begin position="376"/>
        <end position="401"/>
    </location>
</feature>
<dbReference type="InterPro" id="IPR036770">
    <property type="entry name" value="Ankyrin_rpt-contain_sf"/>
</dbReference>
<keyword evidence="6" id="KW-1185">Reference proteome</keyword>
<dbReference type="PROSITE" id="PS50088">
    <property type="entry name" value="ANK_REPEAT"/>
    <property type="match status" value="1"/>
</dbReference>
<dbReference type="InterPro" id="IPR002110">
    <property type="entry name" value="Ankyrin_rpt"/>
</dbReference>
<evidence type="ECO:0000256" key="2">
    <source>
        <dbReference type="ARBA" id="ARBA00023043"/>
    </source>
</evidence>
<reference evidence="5 6" key="1">
    <citation type="submission" date="2009-11" db="EMBL/GenBank/DDBJ databases">
        <title>Annotation of Allomyces macrogynus ATCC 38327.</title>
        <authorList>
            <consortium name="The Broad Institute Genome Sequencing Platform"/>
            <person name="Russ C."/>
            <person name="Cuomo C."/>
            <person name="Burger G."/>
            <person name="Gray M.W."/>
            <person name="Holland P.W.H."/>
            <person name="King N."/>
            <person name="Lang F.B.F."/>
            <person name="Roger A.J."/>
            <person name="Ruiz-Trillo I."/>
            <person name="Young S.K."/>
            <person name="Zeng Q."/>
            <person name="Gargeya S."/>
            <person name="Fitzgerald M."/>
            <person name="Haas B."/>
            <person name="Abouelleil A."/>
            <person name="Alvarado L."/>
            <person name="Arachchi H.M."/>
            <person name="Berlin A."/>
            <person name="Chapman S.B."/>
            <person name="Gearin G."/>
            <person name="Goldberg J."/>
            <person name="Griggs A."/>
            <person name="Gujja S."/>
            <person name="Hansen M."/>
            <person name="Heiman D."/>
            <person name="Howarth C."/>
            <person name="Larimer J."/>
            <person name="Lui A."/>
            <person name="MacDonald P.J.P."/>
            <person name="McCowen C."/>
            <person name="Montmayeur A."/>
            <person name="Murphy C."/>
            <person name="Neiman D."/>
            <person name="Pearson M."/>
            <person name="Priest M."/>
            <person name="Roberts A."/>
            <person name="Saif S."/>
            <person name="Shea T."/>
            <person name="Sisk P."/>
            <person name="Stolte C."/>
            <person name="Sykes S."/>
            <person name="Wortman J."/>
            <person name="Nusbaum C."/>
            <person name="Birren B."/>
        </authorList>
    </citation>
    <scope>NUCLEOTIDE SEQUENCE [LARGE SCALE GENOMIC DNA]</scope>
    <source>
        <strain evidence="5 6">ATCC 38327</strain>
    </source>
</reference>
<dbReference type="VEuPathDB" id="FungiDB:AMAG_03611"/>
<feature type="region of interest" description="Disordered" evidence="4">
    <location>
        <begin position="618"/>
        <end position="669"/>
    </location>
</feature>
<evidence type="ECO:0000313" key="6">
    <source>
        <dbReference type="Proteomes" id="UP000054350"/>
    </source>
</evidence>
<name>A0A0L0SA12_ALLM3</name>
<feature type="region of interest" description="Disordered" evidence="4">
    <location>
        <begin position="347"/>
        <end position="486"/>
    </location>
</feature>
<evidence type="ECO:0000256" key="4">
    <source>
        <dbReference type="SAM" id="MobiDB-lite"/>
    </source>
</evidence>
<feature type="compositionally biased region" description="Low complexity" evidence="4">
    <location>
        <begin position="467"/>
        <end position="476"/>
    </location>
</feature>
<organism evidence="5 6">
    <name type="scientific">Allomyces macrogynus (strain ATCC 38327)</name>
    <name type="common">Allomyces javanicus var. macrogynus</name>
    <dbReference type="NCBI Taxonomy" id="578462"/>
    <lineage>
        <taxon>Eukaryota</taxon>
        <taxon>Fungi</taxon>
        <taxon>Fungi incertae sedis</taxon>
        <taxon>Blastocladiomycota</taxon>
        <taxon>Blastocladiomycetes</taxon>
        <taxon>Blastocladiales</taxon>
        <taxon>Blastocladiaceae</taxon>
        <taxon>Allomyces</taxon>
    </lineage>
</organism>
<dbReference type="SUPFAM" id="SSF48403">
    <property type="entry name" value="Ankyrin repeat"/>
    <property type="match status" value="1"/>
</dbReference>
<accession>A0A0L0SA12</accession>
<dbReference type="PANTHER" id="PTHR24173">
    <property type="entry name" value="ANKYRIN REPEAT CONTAINING"/>
    <property type="match status" value="1"/>
</dbReference>
<dbReference type="Proteomes" id="UP000054350">
    <property type="component" value="Unassembled WGS sequence"/>
</dbReference>
<keyword evidence="2 3" id="KW-0040">ANK repeat</keyword>
<feature type="region of interest" description="Disordered" evidence="4">
    <location>
        <begin position="894"/>
        <end position="954"/>
    </location>
</feature>
<dbReference type="OrthoDB" id="539213at2759"/>
<sequence>MSTLFSLATPTSLRAHGGSDPWVWMVKESLDRDYALHNAVMTSGAATVASYAVKLAQGRLHFPLQYQFSFISPLHLAVFRNRLDLVRVLCSHRATAPLTRAPDRWHRTPLVYAAIEGNVEIAACLIEHGADVNPPSGPTPLHVACAARGGTVDARRSLVELLLMCRANAGDAAGDTVVHAALEPQDDLSVVLVATLVRALGARALRAPSKTRAAGITPMHLLLAAPWRDPATQLAALRAVIGVLASLRDDDGPAAIAAAAGVRETDPFLVADDIGHTPWMSLIGWVNTNPTPAALAMVAAILHARMTLEQINQFAAMNVNQAMPTSFWPGLHGMSPMTRRMILRALGDADGPQSPVPMPAPAPQRTLTPADSGAVPANGTAPAATWTPTTITAATTGASTAPPAPPPVPQRIPTDVPAGSMTTNGPARSLQSVSARSSTTLSTVPLASSTPVAPLVSPASPPPPPSSSQAPSIASPPLLPAPPLISPAEMHSKFRDAAATAMQAAWQRQSDLTAPVPSYALYSAPPSTYPASLLRPPTGMMPVPITAAAGGMVPTTTSGAMTAGLVAYYPGAYRPPPAYHAALRPSMTGTKPLPATTGAAMVPPTLVGAIRPPSLVGAGRPPSLAATMPPPSPAAAMPTPSPVVTAAGVPLPPRPRHDPQRPPELAVRPPAPVRLGRIAAAAAAAEVAPTAPPVPDSRAAPPPPMSDSLTAQPPRPTETVAAAQPTATRLVPPPPLPTTPGVQLSTAVAPPPSSTASRAPTSGGTPGAPLYLYCASGAAHLIICAATLPRCRDRRSSSSEMVIPLPPTTLSPANDSAPIATRSAVEMLLRRPSVPAPVTAAADPIAMDSAVEMLRRRPSVPGPATPAAATIVTPANASIATPTVVVPDSEPSIELTDLDIHPPLPVHSTGTATTAPSRSKSRRRPSKITADPTYDPSSATPAPPSSTRSKRSKMPADLIINPGDIVALLPDPHQARGDPAWLAIAGSKHLVHYASQGKAKVSLRYLKRALDQSNAPDGTVAYRVLRRLDRVPISQLMPAHPGPIFIARPHADSPALVAPTSAFDPAMARAYVHVEDEARAFETARELTDAAAAGAGVLSEARPSAAAAAVAAEPAGGDDEMALLLQGGAGDGDDGHDEGGDGIVVLDETAQAVVAQPEVRHHGNTMGARVYGEGIFGAGWRPHAPATQAQQHNPPLIMRLPKRARSASLDAAAAASTPPRPAKRRDVTEGETATPLPARTK</sequence>
<evidence type="ECO:0000313" key="5">
    <source>
        <dbReference type="EMBL" id="KNE59306.1"/>
    </source>
</evidence>
<feature type="compositionally biased region" description="Pro residues" evidence="4">
    <location>
        <begin position="690"/>
        <end position="705"/>
    </location>
</feature>
<reference evidence="6" key="2">
    <citation type="submission" date="2009-11" db="EMBL/GenBank/DDBJ databases">
        <title>The Genome Sequence of Allomyces macrogynus strain ATCC 38327.</title>
        <authorList>
            <consortium name="The Broad Institute Genome Sequencing Platform"/>
            <person name="Russ C."/>
            <person name="Cuomo C."/>
            <person name="Shea T."/>
            <person name="Young S.K."/>
            <person name="Zeng Q."/>
            <person name="Koehrsen M."/>
            <person name="Haas B."/>
            <person name="Borodovsky M."/>
            <person name="Guigo R."/>
            <person name="Alvarado L."/>
            <person name="Berlin A."/>
            <person name="Borenstein D."/>
            <person name="Chen Z."/>
            <person name="Engels R."/>
            <person name="Freedman E."/>
            <person name="Gellesch M."/>
            <person name="Goldberg J."/>
            <person name="Griggs A."/>
            <person name="Gujja S."/>
            <person name="Heiman D."/>
            <person name="Hepburn T."/>
            <person name="Howarth C."/>
            <person name="Jen D."/>
            <person name="Larson L."/>
            <person name="Lewis B."/>
            <person name="Mehta T."/>
            <person name="Park D."/>
            <person name="Pearson M."/>
            <person name="Roberts A."/>
            <person name="Saif S."/>
            <person name="Shenoy N."/>
            <person name="Sisk P."/>
            <person name="Stolte C."/>
            <person name="Sykes S."/>
            <person name="Walk T."/>
            <person name="White J."/>
            <person name="Yandava C."/>
            <person name="Burger G."/>
            <person name="Gray M.W."/>
            <person name="Holland P.W.H."/>
            <person name="King N."/>
            <person name="Lang F.B.F."/>
            <person name="Roger A.J."/>
            <person name="Ruiz-Trillo I."/>
            <person name="Lander E."/>
            <person name="Nusbaum C."/>
        </authorList>
    </citation>
    <scope>NUCLEOTIDE SEQUENCE [LARGE SCALE GENOMIC DNA]</scope>
    <source>
        <strain evidence="6">ATCC 38327</strain>
    </source>
</reference>
<feature type="region of interest" description="Disordered" evidence="4">
    <location>
        <begin position="1122"/>
        <end position="1142"/>
    </location>
</feature>
<dbReference type="PANTHER" id="PTHR24173:SF74">
    <property type="entry name" value="ANKYRIN REPEAT DOMAIN-CONTAINING PROTEIN 16"/>
    <property type="match status" value="1"/>
</dbReference>
<feature type="repeat" description="ANK" evidence="3">
    <location>
        <begin position="105"/>
        <end position="137"/>
    </location>
</feature>
<dbReference type="Gene3D" id="1.25.40.20">
    <property type="entry name" value="Ankyrin repeat-containing domain"/>
    <property type="match status" value="1"/>
</dbReference>
<feature type="compositionally biased region" description="Polar residues" evidence="4">
    <location>
        <begin position="420"/>
        <end position="446"/>
    </location>
</feature>
<evidence type="ECO:0000256" key="1">
    <source>
        <dbReference type="ARBA" id="ARBA00022737"/>
    </source>
</evidence>
<dbReference type="AlphaFoldDB" id="A0A0L0SA12"/>
<dbReference type="STRING" id="578462.A0A0L0SA12"/>
<dbReference type="PROSITE" id="PS50297">
    <property type="entry name" value="ANK_REP_REGION"/>
    <property type="match status" value="1"/>
</dbReference>
<feature type="compositionally biased region" description="Low complexity" evidence="4">
    <location>
        <begin position="634"/>
        <end position="647"/>
    </location>
</feature>
<feature type="region of interest" description="Disordered" evidence="4">
    <location>
        <begin position="1201"/>
        <end position="1241"/>
    </location>
</feature>
<dbReference type="Pfam" id="PF12796">
    <property type="entry name" value="Ank_2"/>
    <property type="match status" value="1"/>
</dbReference>
<dbReference type="EMBL" id="GG745334">
    <property type="protein sequence ID" value="KNE59306.1"/>
    <property type="molecule type" value="Genomic_DNA"/>
</dbReference>
<feature type="compositionally biased region" description="Low complexity" evidence="4">
    <location>
        <begin position="447"/>
        <end position="458"/>
    </location>
</feature>
<feature type="compositionally biased region" description="Low complexity" evidence="4">
    <location>
        <begin position="1206"/>
        <end position="1217"/>
    </location>
</feature>
<evidence type="ECO:0000256" key="3">
    <source>
        <dbReference type="PROSITE-ProRule" id="PRU00023"/>
    </source>
</evidence>
<protein>
    <submittedName>
        <fullName evidence="5">Uncharacterized protein</fullName>
    </submittedName>
</protein>
<gene>
    <name evidence="5" type="ORF">AMAG_03611</name>
</gene>
<keyword evidence="1" id="KW-0677">Repeat</keyword>
<proteinExistence type="predicted"/>